<dbReference type="RefSeq" id="WP_330075961.1">
    <property type="nucleotide sequence ID" value="NZ_JAZDQJ010000022.1"/>
</dbReference>
<organism evidence="2 3">
    <name type="scientific">Pseudomonas ulcerans</name>
    <dbReference type="NCBI Taxonomy" id="3115852"/>
    <lineage>
        <taxon>Bacteria</taxon>
        <taxon>Pseudomonadati</taxon>
        <taxon>Pseudomonadota</taxon>
        <taxon>Gammaproteobacteria</taxon>
        <taxon>Pseudomonadales</taxon>
        <taxon>Pseudomonadaceae</taxon>
        <taxon>Pseudomonas</taxon>
    </lineage>
</organism>
<evidence type="ECO:0000259" key="1">
    <source>
        <dbReference type="Pfam" id="PF01764"/>
    </source>
</evidence>
<proteinExistence type="predicted"/>
<accession>A0ABU7HUT3</accession>
<keyword evidence="3" id="KW-1185">Reference proteome</keyword>
<dbReference type="InterPro" id="IPR002921">
    <property type="entry name" value="Fungal_lipase-type"/>
</dbReference>
<gene>
    <name evidence="2" type="ORF">V0R50_18415</name>
</gene>
<dbReference type="CDD" id="cd00519">
    <property type="entry name" value="Lipase_3"/>
    <property type="match status" value="1"/>
</dbReference>
<dbReference type="InterPro" id="IPR029058">
    <property type="entry name" value="AB_hydrolase_fold"/>
</dbReference>
<dbReference type="GO" id="GO:0016787">
    <property type="term" value="F:hydrolase activity"/>
    <property type="evidence" value="ECO:0007669"/>
    <property type="project" value="UniProtKB-KW"/>
</dbReference>
<dbReference type="EC" id="3.1.1.-" evidence="2"/>
<comment type="caution">
    <text evidence="2">The sequence shown here is derived from an EMBL/GenBank/DDBJ whole genome shotgun (WGS) entry which is preliminary data.</text>
</comment>
<name>A0ABU7HUT3_9PSED</name>
<protein>
    <submittedName>
        <fullName evidence="2">Lipase family protein</fullName>
        <ecNumber evidence="2">3.1.1.-</ecNumber>
    </submittedName>
</protein>
<dbReference type="SUPFAM" id="SSF53474">
    <property type="entry name" value="alpha/beta-Hydrolases"/>
    <property type="match status" value="1"/>
</dbReference>
<reference evidence="2 3" key="1">
    <citation type="submission" date="2024-01" db="EMBL/GenBank/DDBJ databases">
        <title>Unpublished Manusciprt.</title>
        <authorList>
            <person name="Duman M."/>
            <person name="Valdes E.G."/>
            <person name="Ajmi N."/>
            <person name="Altun S."/>
            <person name="Saticioglu I.B."/>
        </authorList>
    </citation>
    <scope>NUCLEOTIDE SEQUENCE [LARGE SCALE GENOMIC DNA]</scope>
    <source>
        <strain evidence="2 3">148P</strain>
    </source>
</reference>
<dbReference type="Gene3D" id="3.40.50.1820">
    <property type="entry name" value="alpha/beta hydrolase"/>
    <property type="match status" value="1"/>
</dbReference>
<evidence type="ECO:0000313" key="2">
    <source>
        <dbReference type="EMBL" id="MEE1935208.1"/>
    </source>
</evidence>
<dbReference type="Pfam" id="PF01764">
    <property type="entry name" value="Lipase_3"/>
    <property type="match status" value="1"/>
</dbReference>
<feature type="domain" description="Fungal lipase-type" evidence="1">
    <location>
        <begin position="323"/>
        <end position="447"/>
    </location>
</feature>
<dbReference type="PANTHER" id="PTHR45856:SF24">
    <property type="entry name" value="FUNGAL LIPASE-LIKE DOMAIN-CONTAINING PROTEIN"/>
    <property type="match status" value="1"/>
</dbReference>
<dbReference type="PANTHER" id="PTHR45856">
    <property type="entry name" value="ALPHA/BETA-HYDROLASES SUPERFAMILY PROTEIN"/>
    <property type="match status" value="1"/>
</dbReference>
<dbReference type="Proteomes" id="UP001335100">
    <property type="component" value="Unassembled WGS sequence"/>
</dbReference>
<evidence type="ECO:0000313" key="3">
    <source>
        <dbReference type="Proteomes" id="UP001335100"/>
    </source>
</evidence>
<sequence>MITDLKETCPKRGHWCSFRLVDEHGCGKTYAGLDYIIHDRMGVTYTGILDADGYGRVNNVYCGPVILDMSMPYQGIVDPWYEELKIRKSFKLPLTSLQVAAEQTPTGPRKNGLTYLAQQRAEQENARFWRVEVRDFVHTKASHLPDPDATRAPRPSPFLKEAVLPSPTQLGVALGPNTHNVLEVKALRAYSPLFSRDKAFCALNAYHLSVMCMLSYAPFNKSPDDKNACKKPPYDEPGCIGKVLHGQLAHLVRPTQFKTSGPFHLLCEEVPYSKRLEVVPYDPERYAAEAKQGWAFPEDVHFLNHQNTDTQAFITHNDRFVLISVRGSQEMHDFLRDADARQVPHVDDQGAVHRGFHNAFLAAKDFVARYLRAFHTANQTFIVTGHSLGGAIALLLAEWLQRDFSNDLQLYTYGAPRTGDSEFVEAAAAVVHHRLVNHNDPIPSVPAPWMDAEWKLALPGSTLLIASAGSPAVGAVLLLAGLLNLSGNPYRHHGRQGHFMPRKRGAGPASSVLWNPGCEAITASTCARFSSEIELKGDMPTRDAFLRQVLSIGEHFNDPGYANASLATLLRWYASISREVEQGALFTTKERKQLGLQVESIQTEVERPSELTYPRFRYNLRRKHDHRFERKTELQLRLMFENDLKLLDAVRGRERKELTPCKSA</sequence>
<dbReference type="EMBL" id="JAZDQJ010000022">
    <property type="protein sequence ID" value="MEE1935208.1"/>
    <property type="molecule type" value="Genomic_DNA"/>
</dbReference>
<dbReference type="InterPro" id="IPR051218">
    <property type="entry name" value="Sec_MonoDiacylglyc_Lipase"/>
</dbReference>
<keyword evidence="2" id="KW-0378">Hydrolase</keyword>